<dbReference type="EMBL" id="CAUYUJ010019932">
    <property type="protein sequence ID" value="CAK0894680.1"/>
    <property type="molecule type" value="Genomic_DNA"/>
</dbReference>
<feature type="region of interest" description="Disordered" evidence="1">
    <location>
        <begin position="951"/>
        <end position="976"/>
    </location>
</feature>
<dbReference type="Proteomes" id="UP001189429">
    <property type="component" value="Unassembled WGS sequence"/>
</dbReference>
<gene>
    <name evidence="2" type="ORF">PCOR1329_LOCUS73653</name>
</gene>
<name>A0ABN9X9V4_9DINO</name>
<feature type="non-terminal residue" evidence="2">
    <location>
        <position position="1"/>
    </location>
</feature>
<evidence type="ECO:0000256" key="1">
    <source>
        <dbReference type="SAM" id="MobiDB-lite"/>
    </source>
</evidence>
<proteinExistence type="predicted"/>
<feature type="compositionally biased region" description="Acidic residues" evidence="1">
    <location>
        <begin position="957"/>
        <end position="970"/>
    </location>
</feature>
<comment type="caution">
    <text evidence="2">The sequence shown here is derived from an EMBL/GenBank/DDBJ whole genome shotgun (WGS) entry which is preliminary data.</text>
</comment>
<protein>
    <submittedName>
        <fullName evidence="2">Uncharacterized protein</fullName>
    </submittedName>
</protein>
<evidence type="ECO:0000313" key="3">
    <source>
        <dbReference type="Proteomes" id="UP001189429"/>
    </source>
</evidence>
<evidence type="ECO:0000313" key="2">
    <source>
        <dbReference type="EMBL" id="CAK0894680.1"/>
    </source>
</evidence>
<accession>A0ABN9X9V4</accession>
<sequence length="1115" mass="123705">SRGPPFAGVAMAAAAAKDLLDAAQRFRRLPNVADTFPASAAAVDTVIRALDSEGASDLAQRGKRTFALTRDDRHRLVKRVRYQSVQRALSERRYQEELAAHSGGLINFMWVVRAAFSPPSVSLRSVARMCRDFSMDGIASVSYTSVSRIRDAMAEIVKQMNMQQVTKAASATPAATLFLPHVHDEASMRIRSYVKREDDRFVFHGPQLARSRSSKVQNNVVKCIIGDAEIDVWCELQPLLRKDAATIAHALRSVVMRVARAALDGRPRGSSLRIVHMLTGDSIFTNGAAARRLYASLLAECNITYRLIVIPCASHLVNLVVAIALCGKILKDPINSSILLATCSRLFKHLMSDYNEEFCRSFREFVAAKLQKARLDPPAQAARDERVGRLVSLYGDEVLPKGLLKFYCLSLDRPTYCCSDPDVVDIRVLRGEFWQALQKRVPVVEEHPTLSRCWTFGWRVQTLLLIDMLNIPPGAFTVQTIQPRKEQRKRLVAVKAFWSRPETAGELRIAVLCLRISLYCQNMVSQEKGAKTSVLVSLSSGAIQQKAGKLLSDLLGRVGGDPKLLAAGACMSLLTTHGHVLLRLGQFGKYPCKLWRISAEYNPNGWPQACGDFLEAPAEELDIGYSSWLQKEAKSRGSEADAVTFLMSAAVQEEVATIARAMLMTSLGVERKHAADKRNEQVKQRTNPRAVALSWNPGLVTAVPSESGKRPPALFVDEEALAAYMAVNRAALEAEVQRRRQTALRPLSTNGQFPASNREWLTWLKENEEAYRRFQTTAGSARSSASQRIAPDREYPACARLQPVSDEPPVAWRHLLSAWAPGFFCIQAGATKWVVFHVSRGKRSLVLPLHAEGRTWELVLTTSMCDQYLDVDEFCVRFGVPSAAVDLVSVYRLEPRLECSYPGKMLSFRFPMAYLVDADDLPRKARRESDAEASDSDEGRSLAEGADIAEAAGGAAEEAEEAGGGEDDDEAHANAERERVEGHPFVIWTNGFFTLSDNPKWGDIKIRALPRWCVEGLMGENIRGDPTRQMSKAVTPAHFHEPRDRPSRSRAVLRAWALWRARQRGFAEGSAYRRRVFDLELGKLRDELAALGHGGRTGDADTDAWIEAWAPEALA</sequence>
<organism evidence="2 3">
    <name type="scientific">Prorocentrum cordatum</name>
    <dbReference type="NCBI Taxonomy" id="2364126"/>
    <lineage>
        <taxon>Eukaryota</taxon>
        <taxon>Sar</taxon>
        <taxon>Alveolata</taxon>
        <taxon>Dinophyceae</taxon>
        <taxon>Prorocentrales</taxon>
        <taxon>Prorocentraceae</taxon>
        <taxon>Prorocentrum</taxon>
    </lineage>
</organism>
<reference evidence="2" key="1">
    <citation type="submission" date="2023-10" db="EMBL/GenBank/DDBJ databases">
        <authorList>
            <person name="Chen Y."/>
            <person name="Shah S."/>
            <person name="Dougan E. K."/>
            <person name="Thang M."/>
            <person name="Chan C."/>
        </authorList>
    </citation>
    <scope>NUCLEOTIDE SEQUENCE [LARGE SCALE GENOMIC DNA]</scope>
</reference>
<keyword evidence="3" id="KW-1185">Reference proteome</keyword>